<keyword evidence="3" id="KW-1185">Reference proteome</keyword>
<evidence type="ECO:0008006" key="4">
    <source>
        <dbReference type="Google" id="ProtNLM"/>
    </source>
</evidence>
<comment type="caution">
    <text evidence="2">The sequence shown here is derived from an EMBL/GenBank/DDBJ whole genome shotgun (WGS) entry which is preliminary data.</text>
</comment>
<sequence length="945" mass="109210">MFTSTFRVCLIFTASLLGFSTTQIHAAEMAVPIQTESDEEAFLIRRIAEFWKDGDFRIVKMQIVDFLDKYPESSLKDYFLGILGDIYLQEDSYAQALDNYQQIQDPYVMKKTLLNKLQCYYELDQYEELTADARPYLLSHAPEIQDRKDELYFLMGEALFRQALKEEESQYKFELAQEALGYYENLPNEQYKEVSSFAVAEICAMLGHHERAAHAYKELAENHPEMKEDLLFQVGSLEAHFNKLGAVETFRRVEELNGKRADEAAFNVLVLLYQTEEYEEVISSYEKISLRIPEKHLPTFHFIVGKSFFSTGNYQNAINPLKEYIASTFIPSDQLKNALLIQMTCAHQTSNEALFSTSFEKLNTLFPGDQEIPKALFMHAMILKEQGAIAEADEKLKIIKEKYQNFEDQESFLFEYGLLAHQNERWEESYDTFKAYVTQYDESSRIDAAWKLFLSSSINLYKEGREDYAKPLFFADLEKALDYSAFLNSDEMRDYALLYAKTAYELDHYSKALHCLQDHIFTVLEEGEALDALAEAHFIAGLCHAETGSDPSAFCMHLEEAMLLKPDLYDSPPTHLQLFNAYISLAGYSDSREVPASGDQQKEFVNHAAEHLQEAISKGADVVKEENRLWLANHYYEKVGKTDLSLQSELHPEVASAADHARTHYEHVLLSKNQLIDLEAGNLHLENEVVKLAKLYEYQNENKEKLRLIKQLLQQQSEKPQLNWSSQKEALYELATVYDALDDKEKAFETYSFIHASANHFPTPLANHATLAAARLQFELLEDDLREESNEEVLAVLNHLKELQIRKNVSCEPTHLEAALEYAKIRAILSDPKERDSRYLFFLGRIKDDFNSQEDLVTQDYLVNLSRDAEKKHLFESYMKFIDAEKMRLEAKKLYEQNRLVEMEELHEGALSLYSKIKNDPTTPRDLYDRIATSIQEINALNAYP</sequence>
<organism evidence="2 3">
    <name type="scientific">Candidatus Neptunichlamydia vexilliferae</name>
    <dbReference type="NCBI Taxonomy" id="1651774"/>
    <lineage>
        <taxon>Bacteria</taxon>
        <taxon>Pseudomonadati</taxon>
        <taxon>Chlamydiota</taxon>
        <taxon>Chlamydiia</taxon>
        <taxon>Parachlamydiales</taxon>
        <taxon>Simkaniaceae</taxon>
        <taxon>Candidatus Neptunichlamydia</taxon>
    </lineage>
</organism>
<dbReference type="InterPro" id="IPR011990">
    <property type="entry name" value="TPR-like_helical_dom_sf"/>
</dbReference>
<feature type="chain" id="PRO_5045127450" description="Tetratricopeptide repeat protein" evidence="1">
    <location>
        <begin position="27"/>
        <end position="945"/>
    </location>
</feature>
<gene>
    <name evidence="2" type="ORF">NEPTK9_000953</name>
</gene>
<evidence type="ECO:0000256" key="1">
    <source>
        <dbReference type="SAM" id="SignalP"/>
    </source>
</evidence>
<keyword evidence="1" id="KW-0732">Signal</keyword>
<evidence type="ECO:0000313" key="2">
    <source>
        <dbReference type="EMBL" id="MBF5059439.1"/>
    </source>
</evidence>
<evidence type="ECO:0000313" key="3">
    <source>
        <dbReference type="Proteomes" id="UP001194714"/>
    </source>
</evidence>
<accession>A0ABS0AZR6</accession>
<reference evidence="2 3" key="1">
    <citation type="submission" date="2020-01" db="EMBL/GenBank/DDBJ databases">
        <title>Draft genome sequence of Cand. Neptunochlamydia vexilliferae K9.</title>
        <authorList>
            <person name="Schulz F."/>
            <person name="Koestlbacher S."/>
            <person name="Wascher F."/>
            <person name="Pizzetti I."/>
            <person name="Horn M."/>
        </authorList>
    </citation>
    <scope>NUCLEOTIDE SEQUENCE [LARGE SCALE GENOMIC DNA]</scope>
    <source>
        <strain evidence="2 3">K9</strain>
    </source>
</reference>
<proteinExistence type="predicted"/>
<dbReference type="Proteomes" id="UP001194714">
    <property type="component" value="Unassembled WGS sequence"/>
</dbReference>
<dbReference type="Gene3D" id="1.25.40.10">
    <property type="entry name" value="Tetratricopeptide repeat domain"/>
    <property type="match status" value="3"/>
</dbReference>
<protein>
    <recommendedName>
        <fullName evidence="4">Tetratricopeptide repeat protein</fullName>
    </recommendedName>
</protein>
<dbReference type="SUPFAM" id="SSF48452">
    <property type="entry name" value="TPR-like"/>
    <property type="match status" value="2"/>
</dbReference>
<dbReference type="EMBL" id="JAAEJV010000022">
    <property type="protein sequence ID" value="MBF5059439.1"/>
    <property type="molecule type" value="Genomic_DNA"/>
</dbReference>
<name>A0ABS0AZR6_9BACT</name>
<feature type="signal peptide" evidence="1">
    <location>
        <begin position="1"/>
        <end position="26"/>
    </location>
</feature>